<accession>A0ABS9UXH2</accession>
<name>A0ABS9UXH2_9BACT</name>
<protein>
    <submittedName>
        <fullName evidence="1">Uncharacterized protein</fullName>
    </submittedName>
</protein>
<organism evidence="1 2">
    <name type="scientific">Belliella filtrata</name>
    <dbReference type="NCBI Taxonomy" id="2923435"/>
    <lineage>
        <taxon>Bacteria</taxon>
        <taxon>Pseudomonadati</taxon>
        <taxon>Bacteroidota</taxon>
        <taxon>Cytophagia</taxon>
        <taxon>Cytophagales</taxon>
        <taxon>Cyclobacteriaceae</taxon>
        <taxon>Belliella</taxon>
    </lineage>
</organism>
<keyword evidence="2" id="KW-1185">Reference proteome</keyword>
<sequence length="144" mass="16250">MANNNLPDKLKNEVDDVMENVIPSQKFNFNLGSASAANDIIRILLFGIKPNNFSQDAGLESMPLYHLYLQYPSMKYKLSSAFGSSIGKPGFSKDGYYYEVLFPEGIDFALKTDLFGKHNKKLESAMDILVDQEDPILVKYKIKI</sequence>
<gene>
    <name evidence="1" type="ORF">MM239_05605</name>
</gene>
<reference evidence="1" key="1">
    <citation type="submission" date="2022-03" db="EMBL/GenBank/DDBJ databases">
        <title>De novo assembled genomes of Belliella spp. (Cyclobacteriaceae) strains.</title>
        <authorList>
            <person name="Szabo A."/>
            <person name="Korponai K."/>
            <person name="Felfoldi T."/>
        </authorList>
    </citation>
    <scope>NUCLEOTIDE SEQUENCE</scope>
    <source>
        <strain evidence="1">DSM 111904</strain>
    </source>
</reference>
<evidence type="ECO:0000313" key="2">
    <source>
        <dbReference type="Proteomes" id="UP001165489"/>
    </source>
</evidence>
<comment type="caution">
    <text evidence="1">The sequence shown here is derived from an EMBL/GenBank/DDBJ whole genome shotgun (WGS) entry which is preliminary data.</text>
</comment>
<dbReference type="Proteomes" id="UP001165489">
    <property type="component" value="Unassembled WGS sequence"/>
</dbReference>
<dbReference type="RefSeq" id="WP_241347223.1">
    <property type="nucleotide sequence ID" value="NZ_JAKZGP010000009.1"/>
</dbReference>
<dbReference type="EMBL" id="JAKZGP010000009">
    <property type="protein sequence ID" value="MCH7408861.1"/>
    <property type="molecule type" value="Genomic_DNA"/>
</dbReference>
<proteinExistence type="predicted"/>
<evidence type="ECO:0000313" key="1">
    <source>
        <dbReference type="EMBL" id="MCH7408861.1"/>
    </source>
</evidence>